<keyword evidence="10 17" id="KW-1133">Transmembrane helix</keyword>
<protein>
    <recommendedName>
        <fullName evidence="4 17">Undecaprenyl-diphosphatase</fullName>
        <ecNumber evidence="3 17">3.6.1.27</ecNumber>
    </recommendedName>
    <alternativeName>
        <fullName evidence="15 17">Bacitracin resistance protein</fullName>
    </alternativeName>
    <alternativeName>
        <fullName evidence="14 17">Undecaprenyl pyrophosphate phosphatase</fullName>
    </alternativeName>
</protein>
<evidence type="ECO:0000256" key="9">
    <source>
        <dbReference type="ARBA" id="ARBA00022984"/>
    </source>
</evidence>
<keyword evidence="7 17" id="KW-0378">Hydrolase</keyword>
<dbReference type="NCBIfam" id="TIGR00753">
    <property type="entry name" value="undec_PP_bacA"/>
    <property type="match status" value="1"/>
</dbReference>
<evidence type="ECO:0000256" key="6">
    <source>
        <dbReference type="ARBA" id="ARBA00022692"/>
    </source>
</evidence>
<evidence type="ECO:0000256" key="17">
    <source>
        <dbReference type="HAMAP-Rule" id="MF_01006"/>
    </source>
</evidence>
<evidence type="ECO:0000256" key="3">
    <source>
        <dbReference type="ARBA" id="ARBA00012374"/>
    </source>
</evidence>
<name>A0A7X2NFY1_9FIRM</name>
<dbReference type="RefSeq" id="WP_154575818.1">
    <property type="nucleotide sequence ID" value="NZ_VUMO01000003.1"/>
</dbReference>
<comment type="miscellaneous">
    <text evidence="17">Bacitracin is thought to be involved in the inhibition of peptidoglycan synthesis by sequestering undecaprenyl diphosphate, thereby reducing the pool of lipid carrier available.</text>
</comment>
<feature type="transmembrane region" description="Helical" evidence="17">
    <location>
        <begin position="230"/>
        <end position="251"/>
    </location>
</feature>
<keyword evidence="11 17" id="KW-0472">Membrane</keyword>
<dbReference type="NCBIfam" id="NF001390">
    <property type="entry name" value="PRK00281.1-4"/>
    <property type="match status" value="1"/>
</dbReference>
<keyword evidence="8 17" id="KW-0133">Cell shape</keyword>
<evidence type="ECO:0000256" key="14">
    <source>
        <dbReference type="ARBA" id="ARBA00032707"/>
    </source>
</evidence>
<dbReference type="PANTHER" id="PTHR30622">
    <property type="entry name" value="UNDECAPRENYL-DIPHOSPHATASE"/>
    <property type="match status" value="1"/>
</dbReference>
<evidence type="ECO:0000256" key="13">
    <source>
        <dbReference type="ARBA" id="ARBA00023316"/>
    </source>
</evidence>
<comment type="subcellular location">
    <subcellularLocation>
        <location evidence="1 17">Cell membrane</location>
        <topology evidence="1 17">Multi-pass membrane protein</topology>
    </subcellularLocation>
</comment>
<dbReference type="AlphaFoldDB" id="A0A7X2NFY1"/>
<comment type="similarity">
    <text evidence="2 17">Belongs to the UppP family.</text>
</comment>
<dbReference type="GO" id="GO:0050380">
    <property type="term" value="F:undecaprenyl-diphosphatase activity"/>
    <property type="evidence" value="ECO:0007669"/>
    <property type="project" value="UniProtKB-UniRule"/>
</dbReference>
<dbReference type="NCBIfam" id="NF001391">
    <property type="entry name" value="PRK00281.1-5"/>
    <property type="match status" value="1"/>
</dbReference>
<evidence type="ECO:0000313" key="18">
    <source>
        <dbReference type="EMBL" id="MSS19408.1"/>
    </source>
</evidence>
<dbReference type="Proteomes" id="UP000461754">
    <property type="component" value="Unassembled WGS sequence"/>
</dbReference>
<reference evidence="18 19" key="1">
    <citation type="submission" date="2019-08" db="EMBL/GenBank/DDBJ databases">
        <title>In-depth cultivation of the pig gut microbiome towards novel bacterial diversity and tailored functional studies.</title>
        <authorList>
            <person name="Wylensek D."/>
            <person name="Hitch T.C.A."/>
            <person name="Clavel T."/>
        </authorList>
    </citation>
    <scope>NUCLEOTIDE SEQUENCE [LARGE SCALE GENOMIC DNA]</scope>
    <source>
        <strain evidence="18 19">RF-744-FAT-4</strain>
    </source>
</reference>
<feature type="transmembrane region" description="Helical" evidence="17">
    <location>
        <begin position="198"/>
        <end position="218"/>
    </location>
</feature>
<feature type="transmembrane region" description="Helical" evidence="17">
    <location>
        <begin position="263"/>
        <end position="279"/>
    </location>
</feature>
<dbReference type="Pfam" id="PF02673">
    <property type="entry name" value="BacA"/>
    <property type="match status" value="1"/>
</dbReference>
<evidence type="ECO:0000256" key="5">
    <source>
        <dbReference type="ARBA" id="ARBA00022475"/>
    </source>
</evidence>
<gene>
    <name evidence="17" type="primary">uppP</name>
    <name evidence="18" type="ORF">FYJ52_03140</name>
</gene>
<dbReference type="InterPro" id="IPR003824">
    <property type="entry name" value="UppP"/>
</dbReference>
<evidence type="ECO:0000313" key="19">
    <source>
        <dbReference type="Proteomes" id="UP000461754"/>
    </source>
</evidence>
<accession>A0A7X2NFY1</accession>
<dbReference type="GO" id="GO:0008360">
    <property type="term" value="P:regulation of cell shape"/>
    <property type="evidence" value="ECO:0007669"/>
    <property type="project" value="UniProtKB-KW"/>
</dbReference>
<evidence type="ECO:0000256" key="11">
    <source>
        <dbReference type="ARBA" id="ARBA00023136"/>
    </source>
</evidence>
<keyword evidence="5 17" id="KW-1003">Cell membrane</keyword>
<evidence type="ECO:0000256" key="1">
    <source>
        <dbReference type="ARBA" id="ARBA00004651"/>
    </source>
</evidence>
<dbReference type="GO" id="GO:0005886">
    <property type="term" value="C:plasma membrane"/>
    <property type="evidence" value="ECO:0007669"/>
    <property type="project" value="UniProtKB-SubCell"/>
</dbReference>
<dbReference type="HAMAP" id="MF_01006">
    <property type="entry name" value="Undec_diphosphatase"/>
    <property type="match status" value="1"/>
</dbReference>
<evidence type="ECO:0000256" key="16">
    <source>
        <dbReference type="ARBA" id="ARBA00047594"/>
    </source>
</evidence>
<feature type="transmembrane region" description="Helical" evidence="17">
    <location>
        <begin position="118"/>
        <end position="140"/>
    </location>
</feature>
<keyword evidence="9 17" id="KW-0573">Peptidoglycan synthesis</keyword>
<proteinExistence type="inferred from homology"/>
<comment type="function">
    <text evidence="17">Catalyzes the dephosphorylation of undecaprenyl diphosphate (UPP). Confers resistance to bacitracin.</text>
</comment>
<feature type="transmembrane region" description="Helical" evidence="17">
    <location>
        <begin position="94"/>
        <end position="112"/>
    </location>
</feature>
<evidence type="ECO:0000256" key="12">
    <source>
        <dbReference type="ARBA" id="ARBA00023251"/>
    </source>
</evidence>
<keyword evidence="13 17" id="KW-0961">Cell wall biogenesis/degradation</keyword>
<keyword evidence="19" id="KW-1185">Reference proteome</keyword>
<dbReference type="GO" id="GO:0046677">
    <property type="term" value="P:response to antibiotic"/>
    <property type="evidence" value="ECO:0007669"/>
    <property type="project" value="UniProtKB-UniRule"/>
</dbReference>
<dbReference type="NCBIfam" id="NF001389">
    <property type="entry name" value="PRK00281.1-2"/>
    <property type="match status" value="1"/>
</dbReference>
<dbReference type="EC" id="3.6.1.27" evidence="3 17"/>
<keyword evidence="12 17" id="KW-0046">Antibiotic resistance</keyword>
<comment type="caution">
    <text evidence="18">The sequence shown here is derived from an EMBL/GenBank/DDBJ whole genome shotgun (WGS) entry which is preliminary data.</text>
</comment>
<evidence type="ECO:0000256" key="8">
    <source>
        <dbReference type="ARBA" id="ARBA00022960"/>
    </source>
</evidence>
<sequence>MCMLNIIKSVIFGIVEGITEWLPISSTGHLYLFQSFMNLNEPKAFISMYMVVIQLGAILAVVLLYWKRLWPVRRIRTTKDRVGRLGWDHDILQMWLKVIIATIPAAVIGGPFDDFFEAHFYNPTSIAVMLILFGILFIVVENRNATKKARVYSVDDFTYRDAIIIGLFQLIAALFPGTSRSGATIIGALMIGISRTSAAEFTFFLAIPAMFGGTLLKLRHFHHFTGDQGAVLAVGMIVSFVVSVLAIKFLMNYIKTHDFKAFGWYRIALGIIVLAVGFLI</sequence>
<evidence type="ECO:0000256" key="15">
    <source>
        <dbReference type="ARBA" id="ARBA00032932"/>
    </source>
</evidence>
<evidence type="ECO:0000256" key="7">
    <source>
        <dbReference type="ARBA" id="ARBA00022801"/>
    </source>
</evidence>
<evidence type="ECO:0000256" key="10">
    <source>
        <dbReference type="ARBA" id="ARBA00022989"/>
    </source>
</evidence>
<comment type="catalytic activity">
    <reaction evidence="16 17">
        <text>di-trans,octa-cis-undecaprenyl diphosphate + H2O = di-trans,octa-cis-undecaprenyl phosphate + phosphate + H(+)</text>
        <dbReference type="Rhea" id="RHEA:28094"/>
        <dbReference type="ChEBI" id="CHEBI:15377"/>
        <dbReference type="ChEBI" id="CHEBI:15378"/>
        <dbReference type="ChEBI" id="CHEBI:43474"/>
        <dbReference type="ChEBI" id="CHEBI:58405"/>
        <dbReference type="ChEBI" id="CHEBI:60392"/>
        <dbReference type="EC" id="3.6.1.27"/>
    </reaction>
</comment>
<organism evidence="18 19">
    <name type="scientific">Pseudoramibacter porci</name>
    <dbReference type="NCBI Taxonomy" id="2606631"/>
    <lineage>
        <taxon>Bacteria</taxon>
        <taxon>Bacillati</taxon>
        <taxon>Bacillota</taxon>
        <taxon>Clostridia</taxon>
        <taxon>Eubacteriales</taxon>
        <taxon>Eubacteriaceae</taxon>
        <taxon>Pseudoramibacter</taxon>
    </lineage>
</organism>
<evidence type="ECO:0000256" key="4">
    <source>
        <dbReference type="ARBA" id="ARBA00021581"/>
    </source>
</evidence>
<dbReference type="GO" id="GO:0071555">
    <property type="term" value="P:cell wall organization"/>
    <property type="evidence" value="ECO:0007669"/>
    <property type="project" value="UniProtKB-KW"/>
</dbReference>
<dbReference type="PANTHER" id="PTHR30622:SF3">
    <property type="entry name" value="UNDECAPRENYL-DIPHOSPHATASE"/>
    <property type="match status" value="1"/>
</dbReference>
<dbReference type="EMBL" id="VUMO01000003">
    <property type="protein sequence ID" value="MSS19408.1"/>
    <property type="molecule type" value="Genomic_DNA"/>
</dbReference>
<dbReference type="GO" id="GO:0009252">
    <property type="term" value="P:peptidoglycan biosynthetic process"/>
    <property type="evidence" value="ECO:0007669"/>
    <property type="project" value="UniProtKB-KW"/>
</dbReference>
<keyword evidence="6 17" id="KW-0812">Transmembrane</keyword>
<feature type="transmembrane region" description="Helical" evidence="17">
    <location>
        <begin position="44"/>
        <end position="66"/>
    </location>
</feature>
<evidence type="ECO:0000256" key="2">
    <source>
        <dbReference type="ARBA" id="ARBA00010621"/>
    </source>
</evidence>